<dbReference type="Proteomes" id="UP000789901">
    <property type="component" value="Unassembled WGS sequence"/>
</dbReference>
<evidence type="ECO:0000313" key="2">
    <source>
        <dbReference type="Proteomes" id="UP000789901"/>
    </source>
</evidence>
<protein>
    <submittedName>
        <fullName evidence="1">4945_t:CDS:1</fullName>
    </submittedName>
</protein>
<gene>
    <name evidence="1" type="ORF">GMARGA_LOCUS36544</name>
</gene>
<sequence>NIGEHIIENNYVYLHKTFSEFKKRYLYDYPNCKQLNEYFFD</sequence>
<evidence type="ECO:0000313" key="1">
    <source>
        <dbReference type="EMBL" id="CAG8843438.1"/>
    </source>
</evidence>
<dbReference type="EMBL" id="CAJVQB010072420">
    <property type="protein sequence ID" value="CAG8843438.1"/>
    <property type="molecule type" value="Genomic_DNA"/>
</dbReference>
<keyword evidence="2" id="KW-1185">Reference proteome</keyword>
<name>A0ABN7X027_GIGMA</name>
<comment type="caution">
    <text evidence="1">The sequence shown here is derived from an EMBL/GenBank/DDBJ whole genome shotgun (WGS) entry which is preliminary data.</text>
</comment>
<proteinExistence type="predicted"/>
<feature type="non-terminal residue" evidence="1">
    <location>
        <position position="1"/>
    </location>
</feature>
<organism evidence="1 2">
    <name type="scientific">Gigaspora margarita</name>
    <dbReference type="NCBI Taxonomy" id="4874"/>
    <lineage>
        <taxon>Eukaryota</taxon>
        <taxon>Fungi</taxon>
        <taxon>Fungi incertae sedis</taxon>
        <taxon>Mucoromycota</taxon>
        <taxon>Glomeromycotina</taxon>
        <taxon>Glomeromycetes</taxon>
        <taxon>Diversisporales</taxon>
        <taxon>Gigasporaceae</taxon>
        <taxon>Gigaspora</taxon>
    </lineage>
</organism>
<reference evidence="1 2" key="1">
    <citation type="submission" date="2021-06" db="EMBL/GenBank/DDBJ databases">
        <authorList>
            <person name="Kallberg Y."/>
            <person name="Tangrot J."/>
            <person name="Rosling A."/>
        </authorList>
    </citation>
    <scope>NUCLEOTIDE SEQUENCE [LARGE SCALE GENOMIC DNA]</scope>
    <source>
        <strain evidence="1 2">120-4 pot B 10/14</strain>
    </source>
</reference>
<accession>A0ABN7X027</accession>